<dbReference type="Pfam" id="PF03739">
    <property type="entry name" value="LptF_LptG"/>
    <property type="match status" value="1"/>
</dbReference>
<comment type="function">
    <text evidence="1">Part of the ABC transporter complex LptBFG involved in the translocation of lipopolysaccharide (LPS) from the inner membrane to the outer membrane.</text>
</comment>
<dbReference type="PANTHER" id="PTHR33529:SF2">
    <property type="entry name" value="LIPOPOLYSACCHARIDE EXPORT SYSTEM PERMEASE PROTEIN LPTG"/>
    <property type="match status" value="1"/>
</dbReference>
<keyword evidence="11" id="KW-1185">Reference proteome</keyword>
<evidence type="ECO:0000256" key="5">
    <source>
        <dbReference type="ARBA" id="ARBA00022692"/>
    </source>
</evidence>
<evidence type="ECO:0000256" key="7">
    <source>
        <dbReference type="ARBA" id="ARBA00023136"/>
    </source>
</evidence>
<feature type="transmembrane region" description="Helical" evidence="9">
    <location>
        <begin position="271"/>
        <end position="289"/>
    </location>
</feature>
<comment type="subunit">
    <text evidence="8">Component of the lipopolysaccharide transport and assembly complex. The LptBFG transporter is composed of two ATP-binding proteins (LptB) and two transmembrane proteins (LptF and LptG).</text>
</comment>
<evidence type="ECO:0000256" key="3">
    <source>
        <dbReference type="ARBA" id="ARBA00007725"/>
    </source>
</evidence>
<feature type="transmembrane region" description="Helical" evidence="9">
    <location>
        <begin position="301"/>
        <end position="318"/>
    </location>
</feature>
<dbReference type="PANTHER" id="PTHR33529">
    <property type="entry name" value="SLR0882 PROTEIN-RELATED"/>
    <property type="match status" value="1"/>
</dbReference>
<name>A0ABT8TF64_9GAMM</name>
<dbReference type="NCBIfam" id="TIGR04408">
    <property type="entry name" value="LptG_lptG"/>
    <property type="match status" value="1"/>
</dbReference>
<comment type="similarity">
    <text evidence="3">Belongs to the LptF/LptG family.</text>
</comment>
<dbReference type="RefSeq" id="WP_302713065.1">
    <property type="nucleotide sequence ID" value="NZ_JAULRT010000052.1"/>
</dbReference>
<protein>
    <submittedName>
        <fullName evidence="10">LPS export ABC transporter permease LptG</fullName>
    </submittedName>
</protein>
<sequence>MTLLNRYIARQVFLAVAMVLGLVLCLDFIGKVIDQLESLRADYNFYEMLVYIAWSLPRSVYEYLPYAVLVGCLIALGSLASASELVIVRAAGVSVGRIVWMVIKPVMLFIVLGVALGEFVIPYADQTAESRRALALGYSSTDQARRGVWHREADEFILFNVIQPDGELFGVSRYRFDGERLLEASFTRRASYRDGYWQEESVAVTEFGAEQISTSERETRRWDTELTPALLNIVAVEPQTLSISSLRRYTHYLEDQSLQNTEYALAFWQKLFQPLATASLVLIAISFVFGPLREVSMGQRIFTGVVFGIGFRLVQSLLGPSSIVFGFSPLIAVLLPIALCFALGVFLLRRAG</sequence>
<keyword evidence="6 9" id="KW-1133">Transmembrane helix</keyword>
<gene>
    <name evidence="10" type="primary">lptG</name>
    <name evidence="10" type="ORF">QWI16_10915</name>
</gene>
<keyword evidence="7 9" id="KW-0472">Membrane</keyword>
<dbReference type="Proteomes" id="UP001168380">
    <property type="component" value="Unassembled WGS sequence"/>
</dbReference>
<comment type="subcellular location">
    <subcellularLocation>
        <location evidence="2">Cell membrane</location>
        <topology evidence="2">Multi-pass membrane protein</topology>
    </subcellularLocation>
</comment>
<reference evidence="10" key="1">
    <citation type="submission" date="2023-07" db="EMBL/GenBank/DDBJ databases">
        <title>Gilvimarinus algae sp. nov., isolated from the surface of Kelp.</title>
        <authorList>
            <person name="Sun Y.Y."/>
            <person name="Gong Y."/>
            <person name="Du Z.J."/>
        </authorList>
    </citation>
    <scope>NUCLEOTIDE SEQUENCE</scope>
    <source>
        <strain evidence="10">SDUM040014</strain>
    </source>
</reference>
<evidence type="ECO:0000256" key="1">
    <source>
        <dbReference type="ARBA" id="ARBA00002265"/>
    </source>
</evidence>
<feature type="transmembrane region" description="Helical" evidence="9">
    <location>
        <begin position="63"/>
        <end position="86"/>
    </location>
</feature>
<organism evidence="10 11">
    <name type="scientific">Gilvimarinus algae</name>
    <dbReference type="NCBI Taxonomy" id="3058037"/>
    <lineage>
        <taxon>Bacteria</taxon>
        <taxon>Pseudomonadati</taxon>
        <taxon>Pseudomonadota</taxon>
        <taxon>Gammaproteobacteria</taxon>
        <taxon>Cellvibrionales</taxon>
        <taxon>Cellvibrionaceae</taxon>
        <taxon>Gilvimarinus</taxon>
    </lineage>
</organism>
<evidence type="ECO:0000313" key="10">
    <source>
        <dbReference type="EMBL" id="MDO3382683.1"/>
    </source>
</evidence>
<evidence type="ECO:0000256" key="9">
    <source>
        <dbReference type="SAM" id="Phobius"/>
    </source>
</evidence>
<keyword evidence="4" id="KW-1003">Cell membrane</keyword>
<feature type="transmembrane region" description="Helical" evidence="9">
    <location>
        <begin position="12"/>
        <end position="33"/>
    </location>
</feature>
<dbReference type="EMBL" id="JAULRT010000052">
    <property type="protein sequence ID" value="MDO3382683.1"/>
    <property type="molecule type" value="Genomic_DNA"/>
</dbReference>
<evidence type="ECO:0000256" key="6">
    <source>
        <dbReference type="ARBA" id="ARBA00022989"/>
    </source>
</evidence>
<evidence type="ECO:0000256" key="8">
    <source>
        <dbReference type="ARBA" id="ARBA00026081"/>
    </source>
</evidence>
<comment type="caution">
    <text evidence="10">The sequence shown here is derived from an EMBL/GenBank/DDBJ whole genome shotgun (WGS) entry which is preliminary data.</text>
</comment>
<feature type="transmembrane region" description="Helical" evidence="9">
    <location>
        <begin position="98"/>
        <end position="121"/>
    </location>
</feature>
<evidence type="ECO:0000256" key="4">
    <source>
        <dbReference type="ARBA" id="ARBA00022475"/>
    </source>
</evidence>
<dbReference type="InterPro" id="IPR030923">
    <property type="entry name" value="LptG"/>
</dbReference>
<feature type="transmembrane region" description="Helical" evidence="9">
    <location>
        <begin position="324"/>
        <end position="348"/>
    </location>
</feature>
<evidence type="ECO:0000256" key="2">
    <source>
        <dbReference type="ARBA" id="ARBA00004651"/>
    </source>
</evidence>
<dbReference type="InterPro" id="IPR005495">
    <property type="entry name" value="LptG/LptF_permease"/>
</dbReference>
<accession>A0ABT8TF64</accession>
<evidence type="ECO:0000313" key="11">
    <source>
        <dbReference type="Proteomes" id="UP001168380"/>
    </source>
</evidence>
<keyword evidence="5 9" id="KW-0812">Transmembrane</keyword>
<proteinExistence type="inferred from homology"/>